<protein>
    <recommendedName>
        <fullName evidence="1">non-specific serine/threonine protein kinase</fullName>
        <ecNumber evidence="1">2.7.11.1</ecNumber>
    </recommendedName>
</protein>
<keyword evidence="3" id="KW-0547">Nucleotide-binding</keyword>
<dbReference type="PROSITE" id="PS00108">
    <property type="entry name" value="PROTEIN_KINASE_ST"/>
    <property type="match status" value="1"/>
</dbReference>
<reference evidence="7" key="2">
    <citation type="journal article" date="2021" name="PeerJ">
        <title>Extensive microbial diversity within the chicken gut microbiome revealed by metagenomics and culture.</title>
        <authorList>
            <person name="Gilroy R."/>
            <person name="Ravi A."/>
            <person name="Getino M."/>
            <person name="Pursley I."/>
            <person name="Horton D.L."/>
            <person name="Alikhan N.F."/>
            <person name="Baker D."/>
            <person name="Gharbi K."/>
            <person name="Hall N."/>
            <person name="Watson M."/>
            <person name="Adriaenssens E.M."/>
            <person name="Foster-Nyarko E."/>
            <person name="Jarju S."/>
            <person name="Secka A."/>
            <person name="Antonio M."/>
            <person name="Oren A."/>
            <person name="Chaudhuri R.R."/>
            <person name="La Ragione R."/>
            <person name="Hildebrand F."/>
            <person name="Pallen M.J."/>
        </authorList>
    </citation>
    <scope>NUCLEOTIDE SEQUENCE</scope>
    <source>
        <strain evidence="7">ChiBcec7-5410</strain>
    </source>
</reference>
<feature type="domain" description="Protein kinase" evidence="6">
    <location>
        <begin position="1"/>
        <end position="186"/>
    </location>
</feature>
<dbReference type="InterPro" id="IPR011009">
    <property type="entry name" value="Kinase-like_dom_sf"/>
</dbReference>
<dbReference type="PANTHER" id="PTHR43289:SF6">
    <property type="entry name" value="SERINE_THREONINE-PROTEIN KINASE NEKL-3"/>
    <property type="match status" value="1"/>
</dbReference>
<dbReference type="EMBL" id="DVLW01000185">
    <property type="protein sequence ID" value="HIT94861.1"/>
    <property type="molecule type" value="Genomic_DNA"/>
</dbReference>
<dbReference type="GO" id="GO:0005524">
    <property type="term" value="F:ATP binding"/>
    <property type="evidence" value="ECO:0007669"/>
    <property type="project" value="UniProtKB-KW"/>
</dbReference>
<dbReference type="AlphaFoldDB" id="A0A9D1H7V2"/>
<dbReference type="SUPFAM" id="SSF56112">
    <property type="entry name" value="Protein kinase-like (PK-like)"/>
    <property type="match status" value="1"/>
</dbReference>
<evidence type="ECO:0000256" key="1">
    <source>
        <dbReference type="ARBA" id="ARBA00012513"/>
    </source>
</evidence>
<evidence type="ECO:0000313" key="7">
    <source>
        <dbReference type="EMBL" id="HIT94861.1"/>
    </source>
</evidence>
<organism evidence="7 8">
    <name type="scientific">Candidatus Faecivivens stercoripullorum</name>
    <dbReference type="NCBI Taxonomy" id="2840805"/>
    <lineage>
        <taxon>Bacteria</taxon>
        <taxon>Bacillati</taxon>
        <taxon>Bacillota</taxon>
        <taxon>Clostridia</taxon>
        <taxon>Eubacteriales</taxon>
        <taxon>Oscillospiraceae</taxon>
        <taxon>Oscillospiraceae incertae sedis</taxon>
        <taxon>Candidatus Faecivivens</taxon>
    </lineage>
</organism>
<evidence type="ECO:0000256" key="5">
    <source>
        <dbReference type="ARBA" id="ARBA00022840"/>
    </source>
</evidence>
<dbReference type="PANTHER" id="PTHR43289">
    <property type="entry name" value="MITOGEN-ACTIVATED PROTEIN KINASE KINASE KINASE 20-RELATED"/>
    <property type="match status" value="1"/>
</dbReference>
<evidence type="ECO:0000256" key="3">
    <source>
        <dbReference type="ARBA" id="ARBA00022741"/>
    </source>
</evidence>
<dbReference type="EC" id="2.7.11.1" evidence="1"/>
<comment type="caution">
    <text evidence="7">The sequence shown here is derived from an EMBL/GenBank/DDBJ whole genome shotgun (WGS) entry which is preliminary data.</text>
</comment>
<dbReference type="Pfam" id="PF00069">
    <property type="entry name" value="Pkinase"/>
    <property type="match status" value="1"/>
</dbReference>
<keyword evidence="4 7" id="KW-0418">Kinase</keyword>
<keyword evidence="5" id="KW-0067">ATP-binding</keyword>
<dbReference type="Proteomes" id="UP000824160">
    <property type="component" value="Unassembled WGS sequence"/>
</dbReference>
<reference evidence="7" key="1">
    <citation type="submission" date="2020-10" db="EMBL/GenBank/DDBJ databases">
        <authorList>
            <person name="Gilroy R."/>
        </authorList>
    </citation>
    <scope>NUCLEOTIDE SEQUENCE</scope>
    <source>
        <strain evidence="7">ChiBcec7-5410</strain>
    </source>
</reference>
<evidence type="ECO:0000256" key="4">
    <source>
        <dbReference type="ARBA" id="ARBA00022777"/>
    </source>
</evidence>
<keyword evidence="2" id="KW-0808">Transferase</keyword>
<sequence>MLGILHPNLPQIYEAVEMDGKLLVLEEYIDGRLLSEEMEQLVGKKEQVCQIALKLCDAVACLHDAGIIHRDIKSENVMVEAAGGQIRLIDLTAARCKKVSDPESCDTVCLGTAPYAAPEQFGVTRTDERTDIYAIGILLNILVTGKHPSQIICPGGLGKIIRRCIRVNADERYHSVRQLKNALWNL</sequence>
<evidence type="ECO:0000259" key="6">
    <source>
        <dbReference type="PROSITE" id="PS50011"/>
    </source>
</evidence>
<name>A0A9D1H7V2_9FIRM</name>
<gene>
    <name evidence="7" type="ORF">IAC43_06715</name>
</gene>
<dbReference type="CDD" id="cd14014">
    <property type="entry name" value="STKc_PknB_like"/>
    <property type="match status" value="1"/>
</dbReference>
<dbReference type="PROSITE" id="PS50011">
    <property type="entry name" value="PROTEIN_KINASE_DOM"/>
    <property type="match status" value="1"/>
</dbReference>
<dbReference type="Gene3D" id="1.10.510.10">
    <property type="entry name" value="Transferase(Phosphotransferase) domain 1"/>
    <property type="match status" value="1"/>
</dbReference>
<evidence type="ECO:0000313" key="8">
    <source>
        <dbReference type="Proteomes" id="UP000824160"/>
    </source>
</evidence>
<dbReference type="SMART" id="SM00220">
    <property type="entry name" value="S_TKc"/>
    <property type="match status" value="1"/>
</dbReference>
<dbReference type="GO" id="GO:0004674">
    <property type="term" value="F:protein serine/threonine kinase activity"/>
    <property type="evidence" value="ECO:0007669"/>
    <property type="project" value="UniProtKB-KW"/>
</dbReference>
<dbReference type="InterPro" id="IPR008271">
    <property type="entry name" value="Ser/Thr_kinase_AS"/>
</dbReference>
<dbReference type="InterPro" id="IPR000719">
    <property type="entry name" value="Prot_kinase_dom"/>
</dbReference>
<proteinExistence type="predicted"/>
<keyword evidence="7" id="KW-0723">Serine/threonine-protein kinase</keyword>
<evidence type="ECO:0000256" key="2">
    <source>
        <dbReference type="ARBA" id="ARBA00022679"/>
    </source>
</evidence>
<accession>A0A9D1H7V2</accession>